<protein>
    <submittedName>
        <fullName evidence="1">Uncharacterized protein</fullName>
    </submittedName>
</protein>
<reference evidence="1" key="1">
    <citation type="submission" date="2020-04" db="EMBL/GenBank/DDBJ databases">
        <authorList>
            <person name="Chiriac C."/>
            <person name="Salcher M."/>
            <person name="Ghai R."/>
            <person name="Kavagutti S V."/>
        </authorList>
    </citation>
    <scope>NUCLEOTIDE SEQUENCE</scope>
</reference>
<evidence type="ECO:0000313" key="1">
    <source>
        <dbReference type="EMBL" id="CAB4140490.1"/>
    </source>
</evidence>
<proteinExistence type="predicted"/>
<name>A0A6J5M5X5_9CAUD</name>
<sequence>MTRPYVPSDDEKREALKVCRHGDPRCTTDPCPKAVWELLCKPEQGAHHADH</sequence>
<organism evidence="1">
    <name type="scientific">uncultured Caudovirales phage</name>
    <dbReference type="NCBI Taxonomy" id="2100421"/>
    <lineage>
        <taxon>Viruses</taxon>
        <taxon>Duplodnaviria</taxon>
        <taxon>Heunggongvirae</taxon>
        <taxon>Uroviricota</taxon>
        <taxon>Caudoviricetes</taxon>
        <taxon>Peduoviridae</taxon>
        <taxon>Maltschvirus</taxon>
        <taxon>Maltschvirus maltsch</taxon>
    </lineage>
</organism>
<accession>A0A6J5M5X5</accession>
<gene>
    <name evidence="1" type="ORF">UFOVP406_29</name>
</gene>
<dbReference type="EMBL" id="LR796372">
    <property type="protein sequence ID" value="CAB4140490.1"/>
    <property type="molecule type" value="Genomic_DNA"/>
</dbReference>